<evidence type="ECO:0000313" key="4">
    <source>
        <dbReference type="Proteomes" id="UP000032578"/>
    </source>
</evidence>
<dbReference type="AlphaFoldDB" id="A0A0D7W7D9"/>
<dbReference type="STRING" id="1435349.PW52_14025"/>
<dbReference type="InterPro" id="IPR013783">
    <property type="entry name" value="Ig-like_fold"/>
</dbReference>
<evidence type="ECO:0000256" key="1">
    <source>
        <dbReference type="SAM" id="Coils"/>
    </source>
</evidence>
<accession>A0A0D7W7D9</accession>
<evidence type="ECO:0000256" key="2">
    <source>
        <dbReference type="SAM" id="SignalP"/>
    </source>
</evidence>
<dbReference type="SUPFAM" id="SSF49299">
    <property type="entry name" value="PKD domain"/>
    <property type="match status" value="1"/>
</dbReference>
<evidence type="ECO:0008006" key="5">
    <source>
        <dbReference type="Google" id="ProtNLM"/>
    </source>
</evidence>
<dbReference type="PATRIC" id="fig|1435349.4.peg.828"/>
<proteinExistence type="predicted"/>
<keyword evidence="1" id="KW-0175">Coiled coil</keyword>
<feature type="coiled-coil region" evidence="1">
    <location>
        <begin position="148"/>
        <end position="190"/>
    </location>
</feature>
<dbReference type="CDD" id="cd00146">
    <property type="entry name" value="PKD"/>
    <property type="match status" value="1"/>
</dbReference>
<protein>
    <recommendedName>
        <fullName evidence="5">PKD domain-containing protein</fullName>
    </recommendedName>
</protein>
<dbReference type="InterPro" id="IPR035986">
    <property type="entry name" value="PKD_dom_sf"/>
</dbReference>
<dbReference type="PROSITE" id="PS51257">
    <property type="entry name" value="PROKAR_LIPOPROTEIN"/>
    <property type="match status" value="1"/>
</dbReference>
<sequence>MATKKKKIMKRYLLNIKCFTLVAFITIASCVSDDLADVGDLEDFTGPTPFYNFTDITTSQFNCEDVELWAKYEYNFQAGSNLAVNGTQYQWAFTDSNGDAVTNFNLVNPDLKILELLIDAELATVVAIEEDIADLEFKLPCEADAAKAAVIEDEIAALEVELEAANAALSEETLENVANYQAQIEALDAATLQDQELIIEFPEPGDYIVYLTVTDNLGKSDITEKIVTVNQAVPTIPVPEIAEPGFEDNSLFDGSGDGRDSWRVPSNDAWSPVGGGTTVIQINSKSEEGILPDGIQAAKFPSDGTRVAYQEIEVTPGAEYVMTYFSAFNMAATGDMKVSILAPNTASYADAQLEANIIASRTDTNDGRVVDVFKQHAITFEAGEHESVIIFATNSGDEARLDAFAITVKQ</sequence>
<comment type="caution">
    <text evidence="3">The sequence shown here is derived from an EMBL/GenBank/DDBJ whole genome shotgun (WGS) entry which is preliminary data.</text>
</comment>
<organism evidence="3 4">
    <name type="scientific">Neotamlana sedimentorum</name>
    <dbReference type="NCBI Taxonomy" id="1435349"/>
    <lineage>
        <taxon>Bacteria</taxon>
        <taxon>Pseudomonadati</taxon>
        <taxon>Bacteroidota</taxon>
        <taxon>Flavobacteriia</taxon>
        <taxon>Flavobacteriales</taxon>
        <taxon>Flavobacteriaceae</taxon>
        <taxon>Neotamlana</taxon>
    </lineage>
</organism>
<evidence type="ECO:0000313" key="3">
    <source>
        <dbReference type="EMBL" id="KJD33737.1"/>
    </source>
</evidence>
<keyword evidence="2" id="KW-0732">Signal</keyword>
<dbReference type="Gene3D" id="2.60.40.10">
    <property type="entry name" value="Immunoglobulins"/>
    <property type="match status" value="1"/>
</dbReference>
<dbReference type="Gene3D" id="2.60.120.260">
    <property type="entry name" value="Galactose-binding domain-like"/>
    <property type="match status" value="1"/>
</dbReference>
<keyword evidence="4" id="KW-1185">Reference proteome</keyword>
<dbReference type="Proteomes" id="UP000032578">
    <property type="component" value="Unassembled WGS sequence"/>
</dbReference>
<reference evidence="3 4" key="1">
    <citation type="submission" date="2014-11" db="EMBL/GenBank/DDBJ databases">
        <title>Tamlana sedimentorum sp. nov., isolated from shallow sand sediments of the Sea of Japan.</title>
        <authorList>
            <person name="Romanenko L.A."/>
        </authorList>
    </citation>
    <scope>NUCLEOTIDE SEQUENCE [LARGE SCALE GENOMIC DNA]</scope>
    <source>
        <strain evidence="3 4">JCM 19808</strain>
    </source>
</reference>
<feature type="chain" id="PRO_5002325352" description="PKD domain-containing protein" evidence="2">
    <location>
        <begin position="29"/>
        <end position="410"/>
    </location>
</feature>
<dbReference type="EMBL" id="JTDW01000013">
    <property type="protein sequence ID" value="KJD33737.1"/>
    <property type="molecule type" value="Genomic_DNA"/>
</dbReference>
<feature type="signal peptide" evidence="2">
    <location>
        <begin position="1"/>
        <end position="28"/>
    </location>
</feature>
<dbReference type="OrthoDB" id="8913664at2"/>
<gene>
    <name evidence="3" type="ORF">PW52_14025</name>
</gene>
<name>A0A0D7W7D9_9FLAO</name>